<keyword evidence="2 7" id="KW-0808">Transferase</keyword>
<dbReference type="Pfam" id="PF00370">
    <property type="entry name" value="FGGY_N"/>
    <property type="match status" value="1"/>
</dbReference>
<accession>A0A3M8VSK3</accession>
<dbReference type="PIRSF" id="PIRSF000538">
    <property type="entry name" value="GlpK"/>
    <property type="match status" value="1"/>
</dbReference>
<comment type="caution">
    <text evidence="11">The sequence shown here is derived from an EMBL/GenBank/DDBJ whole genome shotgun (WGS) entry which is preliminary data.</text>
</comment>
<dbReference type="InterPro" id="IPR018483">
    <property type="entry name" value="Carb_kinase_FGGY_CS"/>
</dbReference>
<evidence type="ECO:0000256" key="1">
    <source>
        <dbReference type="ARBA" id="ARBA00009156"/>
    </source>
</evidence>
<keyword evidence="5" id="KW-0067">ATP-binding</keyword>
<dbReference type="Proteomes" id="UP000275401">
    <property type="component" value="Unassembled WGS sequence"/>
</dbReference>
<dbReference type="PANTHER" id="PTHR10196">
    <property type="entry name" value="SUGAR KINASE"/>
    <property type="match status" value="1"/>
</dbReference>
<evidence type="ECO:0000256" key="6">
    <source>
        <dbReference type="ARBA" id="ARBA00043149"/>
    </source>
</evidence>
<dbReference type="Gene3D" id="3.30.420.40">
    <property type="match status" value="2"/>
</dbReference>
<protein>
    <recommendedName>
        <fullName evidence="6">ATP:glycerol 3-phosphotransferase</fullName>
    </recommendedName>
</protein>
<dbReference type="GO" id="GO:0019563">
    <property type="term" value="P:glycerol catabolic process"/>
    <property type="evidence" value="ECO:0007669"/>
    <property type="project" value="TreeGrafter"/>
</dbReference>
<proteinExistence type="inferred from homology"/>
<dbReference type="GO" id="GO:0004370">
    <property type="term" value="F:glycerol kinase activity"/>
    <property type="evidence" value="ECO:0007669"/>
    <property type="project" value="TreeGrafter"/>
</dbReference>
<dbReference type="RefSeq" id="WP_123103105.1">
    <property type="nucleotide sequence ID" value="NZ_RIBZ01000300.1"/>
</dbReference>
<sequence>MSTAEPLVLAIDQGTSATKAILVDRRGDIVARGSVPLELSTPAPGWVEQSAEEIWAGCGRAVAACLDGRDASSVAAIGLSTQRESLLLWDRATGEPLSPLVSWLDKRTAGDPALLRAVPRAELVREVSGLPLDPMFSAPKAAWLLDRYDPDRRRAHAGELCLGTVDSWLLFKLGGAHLIEVGNAARTQLLDVRRCAWDRRLTQIFDVPLEVLPQVVPSQGPFPSARGLAPLADGVPVTAVLGDSHAALFAHAGWAPGTVKATYGTGSSVMAVVPSAARVSSGLCLTVAWQTGGNPTWAVEGNVRSTGATVNWLAGVLGRGPAELAELAADSSEGVVVVPAFGGLGAPWWDENAVGLISGLTLGTQAGHLARAALESIAFQVEDVVAAVERETGPVTRLLADGGPTGNPVLMRLQADTSGRLVERALARDLSALGAAHLAGLTRGVWDRDALERLDRPRESYPPDGDETTRARRLAHWHTAVRRARLQATSGDSVPAPAPPPRTAAVPHRTPEPSTAKGAS</sequence>
<dbReference type="InterPro" id="IPR018485">
    <property type="entry name" value="FGGY_C"/>
</dbReference>
<evidence type="ECO:0000256" key="7">
    <source>
        <dbReference type="RuleBase" id="RU003733"/>
    </source>
</evidence>
<feature type="domain" description="Carbohydrate kinase FGGY N-terminal" evidence="9">
    <location>
        <begin position="8"/>
        <end position="249"/>
    </location>
</feature>
<evidence type="ECO:0000259" key="10">
    <source>
        <dbReference type="Pfam" id="PF02782"/>
    </source>
</evidence>
<gene>
    <name evidence="11" type="ORF">EEJ42_25020</name>
</gene>
<evidence type="ECO:0000313" key="12">
    <source>
        <dbReference type="Proteomes" id="UP000275401"/>
    </source>
</evidence>
<dbReference type="InterPro" id="IPR018484">
    <property type="entry name" value="FGGY_N"/>
</dbReference>
<dbReference type="PROSITE" id="PS00445">
    <property type="entry name" value="FGGY_KINASES_2"/>
    <property type="match status" value="1"/>
</dbReference>
<dbReference type="PANTHER" id="PTHR10196:SF69">
    <property type="entry name" value="GLYCEROL KINASE"/>
    <property type="match status" value="1"/>
</dbReference>
<dbReference type="Pfam" id="PF02782">
    <property type="entry name" value="FGGY_C"/>
    <property type="match status" value="1"/>
</dbReference>
<dbReference type="EMBL" id="RIBZ01000300">
    <property type="protein sequence ID" value="RNG19285.1"/>
    <property type="molecule type" value="Genomic_DNA"/>
</dbReference>
<dbReference type="InterPro" id="IPR000577">
    <property type="entry name" value="Carb_kinase_FGGY"/>
</dbReference>
<reference evidence="11 12" key="1">
    <citation type="submission" date="2018-11" db="EMBL/GenBank/DDBJ databases">
        <title>The Potential of Streptomyces as Biocontrol Agents against the Tomato grey mould, Botrytis cinerea (Gray mold) Frontiers in Microbiology.</title>
        <authorList>
            <person name="Li D."/>
        </authorList>
    </citation>
    <scope>NUCLEOTIDE SEQUENCE [LARGE SCALE GENOMIC DNA]</scope>
    <source>
        <strain evidence="11 12">NEAU-LD23</strain>
    </source>
</reference>
<name>A0A3M8VSK3_9ACTN</name>
<evidence type="ECO:0000313" key="11">
    <source>
        <dbReference type="EMBL" id="RNG19285.1"/>
    </source>
</evidence>
<evidence type="ECO:0000256" key="5">
    <source>
        <dbReference type="ARBA" id="ARBA00022840"/>
    </source>
</evidence>
<evidence type="ECO:0000256" key="2">
    <source>
        <dbReference type="ARBA" id="ARBA00022679"/>
    </source>
</evidence>
<keyword evidence="4 7" id="KW-0418">Kinase</keyword>
<evidence type="ECO:0000256" key="4">
    <source>
        <dbReference type="ARBA" id="ARBA00022777"/>
    </source>
</evidence>
<organism evidence="11 12">
    <name type="scientific">Streptomyces botrytidirepellens</name>
    <dbReference type="NCBI Taxonomy" id="2486417"/>
    <lineage>
        <taxon>Bacteria</taxon>
        <taxon>Bacillati</taxon>
        <taxon>Actinomycetota</taxon>
        <taxon>Actinomycetes</taxon>
        <taxon>Kitasatosporales</taxon>
        <taxon>Streptomycetaceae</taxon>
        <taxon>Streptomyces</taxon>
    </lineage>
</organism>
<evidence type="ECO:0000256" key="3">
    <source>
        <dbReference type="ARBA" id="ARBA00022741"/>
    </source>
</evidence>
<dbReference type="SUPFAM" id="SSF53067">
    <property type="entry name" value="Actin-like ATPase domain"/>
    <property type="match status" value="2"/>
</dbReference>
<feature type="region of interest" description="Disordered" evidence="8">
    <location>
        <begin position="483"/>
        <end position="520"/>
    </location>
</feature>
<keyword evidence="3" id="KW-0547">Nucleotide-binding</keyword>
<keyword evidence="12" id="KW-1185">Reference proteome</keyword>
<dbReference type="GO" id="GO:0005829">
    <property type="term" value="C:cytosol"/>
    <property type="evidence" value="ECO:0007669"/>
    <property type="project" value="TreeGrafter"/>
</dbReference>
<feature type="domain" description="Carbohydrate kinase FGGY C-terminal" evidence="10">
    <location>
        <begin position="260"/>
        <end position="440"/>
    </location>
</feature>
<dbReference type="InterPro" id="IPR043129">
    <property type="entry name" value="ATPase_NBD"/>
</dbReference>
<dbReference type="CDD" id="cd07769">
    <property type="entry name" value="ASKHA_NBD_FGGY_GK"/>
    <property type="match status" value="1"/>
</dbReference>
<evidence type="ECO:0000259" key="9">
    <source>
        <dbReference type="Pfam" id="PF00370"/>
    </source>
</evidence>
<evidence type="ECO:0000256" key="8">
    <source>
        <dbReference type="SAM" id="MobiDB-lite"/>
    </source>
</evidence>
<dbReference type="AlphaFoldDB" id="A0A3M8VSK3"/>
<dbReference type="GO" id="GO:0005524">
    <property type="term" value="F:ATP binding"/>
    <property type="evidence" value="ECO:0007669"/>
    <property type="project" value="UniProtKB-KW"/>
</dbReference>
<comment type="similarity">
    <text evidence="1 7">Belongs to the FGGY kinase family.</text>
</comment>